<name>A0A6A3K4Z0_9STRA</name>
<dbReference type="EMBL" id="QXFW01000975">
    <property type="protein sequence ID" value="KAE8998963.1"/>
    <property type="molecule type" value="Genomic_DNA"/>
</dbReference>
<evidence type="ECO:0008006" key="4">
    <source>
        <dbReference type="Google" id="ProtNLM"/>
    </source>
</evidence>
<gene>
    <name evidence="2" type="ORF">PF011_g14825</name>
</gene>
<organism evidence="2 3">
    <name type="scientific">Phytophthora fragariae</name>
    <dbReference type="NCBI Taxonomy" id="53985"/>
    <lineage>
        <taxon>Eukaryota</taxon>
        <taxon>Sar</taxon>
        <taxon>Stramenopiles</taxon>
        <taxon>Oomycota</taxon>
        <taxon>Peronosporomycetes</taxon>
        <taxon>Peronosporales</taxon>
        <taxon>Peronosporaceae</taxon>
        <taxon>Phytophthora</taxon>
    </lineage>
</organism>
<protein>
    <recommendedName>
        <fullName evidence="4">Reverse transcriptase zinc-binding domain-containing protein</fullName>
    </recommendedName>
</protein>
<proteinExistence type="predicted"/>
<feature type="region of interest" description="Disordered" evidence="1">
    <location>
        <begin position="427"/>
        <end position="447"/>
    </location>
</feature>
<sequence length="447" mass="51113">MLCKVIIATRQSNGRDIPSWVDPIIRLFNEAVHPWGQYFDILYAPVNTSPDYVVARRLNRWTGLGAYWHFVLFCWNTQFRSKTARLQLKQDKLTTPLMDNVDITYGPKGRTLAGTSAPLGMLPILADHALYRPVDLLAMCELPMSAASLSEFLSQIVQGRISSVRSCTNFLDKVGRFFVDPSIGPQVVRFYCAFHSWVFNAYDLEDLNVTLIRKGLLKCVVPALPLDRLGVEGCPSDDMWIRDIKMGKHLLPVYADLLYRLQHNALFLGYRFKHRDESLAQCHHSCGTLETAPHLFWYCTAALQVWSMWLPPFQDVFETKLEWESILFFKLKPTPAAKKEYGYCLFAMLNIIRAIFRCLWMHQNDLRFHGMQPNVIDVQAQVTAIIKLHVKRFYQDLLQKSLSHSGLKCNQLQTLLRLLPLPSALIPDDPDPDAPDLADAASPSLQE</sequence>
<comment type="caution">
    <text evidence="2">The sequence shown here is derived from an EMBL/GenBank/DDBJ whole genome shotgun (WGS) entry which is preliminary data.</text>
</comment>
<feature type="compositionally biased region" description="Low complexity" evidence="1">
    <location>
        <begin position="437"/>
        <end position="447"/>
    </location>
</feature>
<evidence type="ECO:0000313" key="2">
    <source>
        <dbReference type="EMBL" id="KAE8998963.1"/>
    </source>
</evidence>
<reference evidence="2 3" key="1">
    <citation type="submission" date="2018-09" db="EMBL/GenBank/DDBJ databases">
        <title>Genomic investigation of the strawberry pathogen Phytophthora fragariae indicates pathogenicity is determined by transcriptional variation in three key races.</title>
        <authorList>
            <person name="Adams T.M."/>
            <person name="Armitage A.D."/>
            <person name="Sobczyk M.K."/>
            <person name="Bates H.J."/>
            <person name="Dunwell J.M."/>
            <person name="Nellist C.F."/>
            <person name="Harrison R.J."/>
        </authorList>
    </citation>
    <scope>NUCLEOTIDE SEQUENCE [LARGE SCALE GENOMIC DNA]</scope>
    <source>
        <strain evidence="2 3">SCRP245</strain>
    </source>
</reference>
<evidence type="ECO:0000256" key="1">
    <source>
        <dbReference type="SAM" id="MobiDB-lite"/>
    </source>
</evidence>
<accession>A0A6A3K4Z0</accession>
<dbReference type="AlphaFoldDB" id="A0A6A3K4Z0"/>
<evidence type="ECO:0000313" key="3">
    <source>
        <dbReference type="Proteomes" id="UP000460718"/>
    </source>
</evidence>
<dbReference type="Proteomes" id="UP000460718">
    <property type="component" value="Unassembled WGS sequence"/>
</dbReference>